<dbReference type="GO" id="GO:0005739">
    <property type="term" value="C:mitochondrion"/>
    <property type="evidence" value="ECO:0007669"/>
    <property type="project" value="InterPro"/>
</dbReference>
<evidence type="ECO:0000313" key="2">
    <source>
        <dbReference type="Proteomes" id="UP000002748"/>
    </source>
</evidence>
<proteinExistence type="predicted"/>
<dbReference type="AlphaFoldDB" id="J6F492"/>
<dbReference type="PANTHER" id="PTHR42100">
    <property type="entry name" value="OXIDOREDUCTASE 178 KDA SUBUNIT, PUTATIVE (AFU_ORTHOLOGUE AFUA_8G04320)-RELATED"/>
    <property type="match status" value="1"/>
</dbReference>
<comment type="caution">
    <text evidence="1">The sequence shown here is derived from an EMBL/GenBank/DDBJ whole genome shotgun (WGS) entry which is preliminary data.</text>
</comment>
<organism evidence="1 2">
    <name type="scientific">Trichosporon asahii var. asahii (strain ATCC 90039 / CBS 2479 / JCM 2466 / KCTC 7840 / NBRC 103889/ NCYC 2677 / UAMH 7654)</name>
    <name type="common">Yeast</name>
    <dbReference type="NCBI Taxonomy" id="1186058"/>
    <lineage>
        <taxon>Eukaryota</taxon>
        <taxon>Fungi</taxon>
        <taxon>Dikarya</taxon>
        <taxon>Basidiomycota</taxon>
        <taxon>Agaricomycotina</taxon>
        <taxon>Tremellomycetes</taxon>
        <taxon>Trichosporonales</taxon>
        <taxon>Trichosporonaceae</taxon>
        <taxon>Trichosporon</taxon>
    </lineage>
</organism>
<protein>
    <submittedName>
        <fullName evidence="1">Uncharacterized protein</fullName>
    </submittedName>
</protein>
<dbReference type="OrthoDB" id="2120038at2759"/>
<evidence type="ECO:0000313" key="1">
    <source>
        <dbReference type="EMBL" id="EJT51819.1"/>
    </source>
</evidence>
<dbReference type="HOGENOM" id="CLU_122036_0_0_1"/>
<dbReference type="Proteomes" id="UP000002748">
    <property type="component" value="Unassembled WGS sequence"/>
</dbReference>
<dbReference type="RefSeq" id="XP_014182681.1">
    <property type="nucleotide sequence ID" value="XM_014327206.1"/>
</dbReference>
<dbReference type="EMBL" id="ALBS01000046">
    <property type="protein sequence ID" value="EJT51819.1"/>
    <property type="molecule type" value="Genomic_DNA"/>
</dbReference>
<dbReference type="VEuPathDB" id="FungiDB:A1Q1_06957"/>
<gene>
    <name evidence="1" type="ORF">A1Q1_06957</name>
</gene>
<name>J6F492_TRIAS</name>
<dbReference type="InterPro" id="IPR034444">
    <property type="entry name" value="Nuo17.8"/>
</dbReference>
<dbReference type="GeneID" id="25990469"/>
<dbReference type="PANTHER" id="PTHR42100:SF1">
    <property type="entry name" value="OXIDOREDUCTASE 178 KDA SUBUNIT, PUTATIVE (AFU_ORTHOLOGUE AFUA_8G04320)-RELATED"/>
    <property type="match status" value="1"/>
</dbReference>
<reference evidence="1 2" key="1">
    <citation type="journal article" date="2012" name="Eukaryot. Cell">
        <title>Draft genome sequence of CBS 2479, the standard type strain of Trichosporon asahii.</title>
        <authorList>
            <person name="Yang R.Y."/>
            <person name="Li H.T."/>
            <person name="Zhu H."/>
            <person name="Zhou G.P."/>
            <person name="Wang M."/>
            <person name="Wang L."/>
        </authorList>
    </citation>
    <scope>NUCLEOTIDE SEQUENCE [LARGE SCALE GENOMIC DNA]</scope>
    <source>
        <strain evidence="2">ATCC 90039 / CBS 2479 / JCM 2466 / KCTC 7840 / NCYC 2677 / UAMH 7654</strain>
    </source>
</reference>
<sequence>MLRYAARPLRAARGFSTSAPRRGGHSGAHGSAEHDTVENFMNATWRNAFIAIAAVALAVKYGPSPIEGVSASPSVSNDNLEKEAADKNAPWITRWYANNMKGDGKLWDERNAKHLELTMQAADTRLLYNEAELPHVYRLKNPSSFLQASPHSIGVGTQANLNGTVIKEDGSPDVTLKDVKI</sequence>
<dbReference type="KEGG" id="tasa:A1Q1_06957"/>
<accession>J6F492</accession>